<keyword evidence="1" id="KW-1133">Transmembrane helix</keyword>
<dbReference type="RefSeq" id="WP_191040888.1">
    <property type="nucleotide sequence ID" value="NZ_JACXAA010000008.1"/>
</dbReference>
<sequence length="48" mass="5561">MQIPPSAALLSEIWLDIRWQWVDYLGAVLIILTVFLLALDRQRKPIAL</sequence>
<dbReference type="Proteomes" id="UP000653797">
    <property type="component" value="Unassembled WGS sequence"/>
</dbReference>
<dbReference type="EMBL" id="JACXAA010000008">
    <property type="protein sequence ID" value="MBD2755257.1"/>
    <property type="molecule type" value="Genomic_DNA"/>
</dbReference>
<proteinExistence type="predicted"/>
<keyword evidence="3" id="KW-1185">Reference proteome</keyword>
<dbReference type="AlphaFoldDB" id="A0A927GEW9"/>
<evidence type="ECO:0000313" key="2">
    <source>
        <dbReference type="EMBL" id="MBD2755257.1"/>
    </source>
</evidence>
<reference evidence="2" key="1">
    <citation type="submission" date="2020-09" db="EMBL/GenBank/DDBJ databases">
        <authorList>
            <person name="Kim M.K."/>
        </authorList>
    </citation>
    <scope>NUCLEOTIDE SEQUENCE</scope>
    <source>
        <strain evidence="2">BT704</strain>
    </source>
</reference>
<name>A0A927GEW9_9BACT</name>
<accession>A0A927GEW9</accession>
<comment type="caution">
    <text evidence="2">The sequence shown here is derived from an EMBL/GenBank/DDBJ whole genome shotgun (WGS) entry which is preliminary data.</text>
</comment>
<evidence type="ECO:0000256" key="1">
    <source>
        <dbReference type="SAM" id="Phobius"/>
    </source>
</evidence>
<feature type="transmembrane region" description="Helical" evidence="1">
    <location>
        <begin position="21"/>
        <end position="39"/>
    </location>
</feature>
<gene>
    <name evidence="2" type="ORF">IC230_20315</name>
</gene>
<protein>
    <submittedName>
        <fullName evidence="2">Uncharacterized protein</fullName>
    </submittedName>
</protein>
<organism evidence="2 3">
    <name type="scientific">Spirosoma validum</name>
    <dbReference type="NCBI Taxonomy" id="2771355"/>
    <lineage>
        <taxon>Bacteria</taxon>
        <taxon>Pseudomonadati</taxon>
        <taxon>Bacteroidota</taxon>
        <taxon>Cytophagia</taxon>
        <taxon>Cytophagales</taxon>
        <taxon>Cytophagaceae</taxon>
        <taxon>Spirosoma</taxon>
    </lineage>
</organism>
<keyword evidence="1" id="KW-0472">Membrane</keyword>
<evidence type="ECO:0000313" key="3">
    <source>
        <dbReference type="Proteomes" id="UP000653797"/>
    </source>
</evidence>
<keyword evidence="1" id="KW-0812">Transmembrane</keyword>